<accession>A0ACB7TNI4</accession>
<dbReference type="EMBL" id="CM023481">
    <property type="protein sequence ID" value="KAH6948490.1"/>
    <property type="molecule type" value="Genomic_DNA"/>
</dbReference>
<gene>
    <name evidence="1" type="ORF">HPB50_024859</name>
</gene>
<keyword evidence="2" id="KW-1185">Reference proteome</keyword>
<name>A0ACB7TNI4_HYAAI</name>
<proteinExistence type="predicted"/>
<organism evidence="1 2">
    <name type="scientific">Hyalomma asiaticum</name>
    <name type="common">Tick</name>
    <dbReference type="NCBI Taxonomy" id="266040"/>
    <lineage>
        <taxon>Eukaryota</taxon>
        <taxon>Metazoa</taxon>
        <taxon>Ecdysozoa</taxon>
        <taxon>Arthropoda</taxon>
        <taxon>Chelicerata</taxon>
        <taxon>Arachnida</taxon>
        <taxon>Acari</taxon>
        <taxon>Parasitiformes</taxon>
        <taxon>Ixodida</taxon>
        <taxon>Ixodoidea</taxon>
        <taxon>Ixodidae</taxon>
        <taxon>Hyalomminae</taxon>
        <taxon>Hyalomma</taxon>
    </lineage>
</organism>
<evidence type="ECO:0000313" key="2">
    <source>
        <dbReference type="Proteomes" id="UP000821845"/>
    </source>
</evidence>
<comment type="caution">
    <text evidence="1">The sequence shown here is derived from an EMBL/GenBank/DDBJ whole genome shotgun (WGS) entry which is preliminary data.</text>
</comment>
<protein>
    <submittedName>
        <fullName evidence="1">Uncharacterized protein</fullName>
    </submittedName>
</protein>
<dbReference type="Proteomes" id="UP000821845">
    <property type="component" value="Chromosome 1"/>
</dbReference>
<evidence type="ECO:0000313" key="1">
    <source>
        <dbReference type="EMBL" id="KAH6948490.1"/>
    </source>
</evidence>
<reference evidence="1" key="1">
    <citation type="submission" date="2020-05" db="EMBL/GenBank/DDBJ databases">
        <title>Large-scale comparative analyses of tick genomes elucidate their genetic diversity and vector capacities.</title>
        <authorList>
            <person name="Jia N."/>
            <person name="Wang J."/>
            <person name="Shi W."/>
            <person name="Du L."/>
            <person name="Sun Y."/>
            <person name="Zhan W."/>
            <person name="Jiang J."/>
            <person name="Wang Q."/>
            <person name="Zhang B."/>
            <person name="Ji P."/>
            <person name="Sakyi L.B."/>
            <person name="Cui X."/>
            <person name="Yuan T."/>
            <person name="Jiang B."/>
            <person name="Yang W."/>
            <person name="Lam T.T.-Y."/>
            <person name="Chang Q."/>
            <person name="Ding S."/>
            <person name="Wang X."/>
            <person name="Zhu J."/>
            <person name="Ruan X."/>
            <person name="Zhao L."/>
            <person name="Wei J."/>
            <person name="Que T."/>
            <person name="Du C."/>
            <person name="Cheng J."/>
            <person name="Dai P."/>
            <person name="Han X."/>
            <person name="Huang E."/>
            <person name="Gao Y."/>
            <person name="Liu J."/>
            <person name="Shao H."/>
            <person name="Ye R."/>
            <person name="Li L."/>
            <person name="Wei W."/>
            <person name="Wang X."/>
            <person name="Wang C."/>
            <person name="Yang T."/>
            <person name="Huo Q."/>
            <person name="Li W."/>
            <person name="Guo W."/>
            <person name="Chen H."/>
            <person name="Zhou L."/>
            <person name="Ni X."/>
            <person name="Tian J."/>
            <person name="Zhou Y."/>
            <person name="Sheng Y."/>
            <person name="Liu T."/>
            <person name="Pan Y."/>
            <person name="Xia L."/>
            <person name="Li J."/>
            <person name="Zhao F."/>
            <person name="Cao W."/>
        </authorList>
    </citation>
    <scope>NUCLEOTIDE SEQUENCE</scope>
    <source>
        <strain evidence="1">Hyas-2018</strain>
    </source>
</reference>
<sequence length="708" mass="80077">MGAKKRKGRAVKAAKRGSAAAEPEEVSKAPHTFVISRGTLGKNASELMLNFRKVMEPYTASRLQVRRKNVVKDFVSVAGLLHVTHLVVFTKTERAIYMRLARLPRGPTLTFRVENYALARDIISSLKKPVTYTHQFSSHPLLVLNNFSGEGMHFKLMASMFQNMFPSINIHTVKLNTIRRCLLLSYDSEDQTIDFRHYTIKVAPCGINRAVKKLVQSKVPDLGHLRDISEYVDQGGLSESEAELDGASNQVVLPQKICSRGNVLNQQSSVRMVELGPRMKLKLVKIEEGLMTGEVMYHAFIQKTPEEIKALRERRLELKKLKEKRKQEQEENKQKKEAFLKGEQNMSQGSDADAEAESDEDGEQNWYQQEVDEEGDDDEERELQNRLDRLEKLIEKSLGLPEYELDTDVRRRCSTAPPTRCSDRGRFGHVARECVGRQLDPRNESLDCQSTVIKSVDEAVAGRLEKNSVAGHGEKKALVTTVDICGEDVALEPVSDELEASVMQWQVEMLANDEYGGESGDEVSSSCETPQMPTPREKGSERDEVGEKPLEVMSESVAEIAPREDEVVLGSPGEAREEIPPGIRESGDPLVSEREASTPPQAKRVYKKESGTVAGRPHVQKKLQYQKQQKGPSPQKGDKAKIGEEQGDKKSKKRKLSDFEVMMQRRKKRKKLKEKVKEKRLRSQKVARLRVQQKQDVPFKKAKHKRSR</sequence>